<dbReference type="CDD" id="cd18551">
    <property type="entry name" value="ABC_6TM_LmrA_like"/>
    <property type="match status" value="1"/>
</dbReference>
<evidence type="ECO:0000256" key="3">
    <source>
        <dbReference type="ARBA" id="ARBA00022692"/>
    </source>
</evidence>
<feature type="transmembrane region" description="Helical" evidence="8">
    <location>
        <begin position="268"/>
        <end position="288"/>
    </location>
</feature>
<keyword evidence="7 8" id="KW-0472">Membrane</keyword>
<reference evidence="11 12" key="1">
    <citation type="submission" date="2019-03" db="EMBL/GenBank/DDBJ databases">
        <authorList>
            <person name="Liu G."/>
        </authorList>
    </citation>
    <scope>NUCLEOTIDE SEQUENCE [LARGE SCALE GENOMIC DNA]</scope>
    <source>
        <strain evidence="11 12">DSM 19099</strain>
    </source>
</reference>
<evidence type="ECO:0000256" key="5">
    <source>
        <dbReference type="ARBA" id="ARBA00022840"/>
    </source>
</evidence>
<dbReference type="PROSITE" id="PS50893">
    <property type="entry name" value="ABC_TRANSPORTER_2"/>
    <property type="match status" value="1"/>
</dbReference>
<dbReference type="PANTHER" id="PTHR43394:SF1">
    <property type="entry name" value="ATP-BINDING CASSETTE SUB-FAMILY B MEMBER 10, MITOCHONDRIAL"/>
    <property type="match status" value="1"/>
</dbReference>
<feature type="transmembrane region" description="Helical" evidence="8">
    <location>
        <begin position="56"/>
        <end position="85"/>
    </location>
</feature>
<dbReference type="InterPro" id="IPR003439">
    <property type="entry name" value="ABC_transporter-like_ATP-bd"/>
</dbReference>
<dbReference type="FunFam" id="3.40.50.300:FF:000218">
    <property type="entry name" value="Multidrug ABC transporter ATP-binding protein"/>
    <property type="match status" value="1"/>
</dbReference>
<feature type="transmembrane region" description="Helical" evidence="8">
    <location>
        <begin position="240"/>
        <end position="262"/>
    </location>
</feature>
<dbReference type="InterPro" id="IPR011527">
    <property type="entry name" value="ABC1_TM_dom"/>
</dbReference>
<evidence type="ECO:0000259" key="10">
    <source>
        <dbReference type="PROSITE" id="PS50929"/>
    </source>
</evidence>
<dbReference type="InterPro" id="IPR036640">
    <property type="entry name" value="ABC1_TM_sf"/>
</dbReference>
<keyword evidence="3 8" id="KW-0812">Transmembrane</keyword>
<evidence type="ECO:0000256" key="6">
    <source>
        <dbReference type="ARBA" id="ARBA00022989"/>
    </source>
</evidence>
<organism evidence="11 12">
    <name type="scientific">Shouchella lehensis</name>
    <dbReference type="NCBI Taxonomy" id="300825"/>
    <lineage>
        <taxon>Bacteria</taxon>
        <taxon>Bacillati</taxon>
        <taxon>Bacillota</taxon>
        <taxon>Bacilli</taxon>
        <taxon>Bacillales</taxon>
        <taxon>Bacillaceae</taxon>
        <taxon>Shouchella</taxon>
    </lineage>
</organism>
<dbReference type="Gene3D" id="3.40.50.300">
    <property type="entry name" value="P-loop containing nucleotide triphosphate hydrolases"/>
    <property type="match status" value="1"/>
</dbReference>
<feature type="transmembrane region" description="Helical" evidence="8">
    <location>
        <begin position="21"/>
        <end position="44"/>
    </location>
</feature>
<protein>
    <submittedName>
        <fullName evidence="11">ABC transporter ATP-binding protein</fullName>
    </submittedName>
</protein>
<dbReference type="PROSITE" id="PS50929">
    <property type="entry name" value="ABC_TM1F"/>
    <property type="match status" value="1"/>
</dbReference>
<dbReference type="Pfam" id="PF00664">
    <property type="entry name" value="ABC_membrane"/>
    <property type="match status" value="1"/>
</dbReference>
<dbReference type="SMART" id="SM00382">
    <property type="entry name" value="AAA"/>
    <property type="match status" value="1"/>
</dbReference>
<feature type="domain" description="ABC transporter" evidence="9">
    <location>
        <begin position="340"/>
        <end position="575"/>
    </location>
</feature>
<evidence type="ECO:0000256" key="7">
    <source>
        <dbReference type="ARBA" id="ARBA00023136"/>
    </source>
</evidence>
<dbReference type="RefSeq" id="WP_134258912.1">
    <property type="nucleotide sequence ID" value="NZ_LDIM01000006.1"/>
</dbReference>
<comment type="caution">
    <text evidence="11">The sequence shown here is derived from an EMBL/GenBank/DDBJ whole genome shotgun (WGS) entry which is preliminary data.</text>
</comment>
<keyword evidence="5 11" id="KW-0067">ATP-binding</keyword>
<comment type="subcellular location">
    <subcellularLocation>
        <location evidence="1">Cell membrane</location>
        <topology evidence="1">Multi-pass membrane protein</topology>
    </subcellularLocation>
</comment>
<gene>
    <name evidence="11" type="ORF">E2L03_08370</name>
</gene>
<dbReference type="Gene3D" id="1.20.1560.10">
    <property type="entry name" value="ABC transporter type 1, transmembrane domain"/>
    <property type="match status" value="1"/>
</dbReference>
<feature type="transmembrane region" description="Helical" evidence="8">
    <location>
        <begin position="162"/>
        <end position="179"/>
    </location>
</feature>
<evidence type="ECO:0000256" key="4">
    <source>
        <dbReference type="ARBA" id="ARBA00022741"/>
    </source>
</evidence>
<dbReference type="GO" id="GO:0015421">
    <property type="term" value="F:ABC-type oligopeptide transporter activity"/>
    <property type="evidence" value="ECO:0007669"/>
    <property type="project" value="TreeGrafter"/>
</dbReference>
<evidence type="ECO:0000256" key="1">
    <source>
        <dbReference type="ARBA" id="ARBA00004651"/>
    </source>
</evidence>
<accession>A0A4Y7WMF4</accession>
<evidence type="ECO:0000313" key="12">
    <source>
        <dbReference type="Proteomes" id="UP000298210"/>
    </source>
</evidence>
<keyword evidence="6 8" id="KW-1133">Transmembrane helix</keyword>
<proteinExistence type="inferred from homology"/>
<sequence length="584" mass="65409">METLSYKQFVGIFTTYRPSRMLLTIAFTLSLVQTGLSLVIPLIAMDLVNLLIEESFNGLLLVGLVLLFVTQVVLSGLSLYLMIYIGEKVIVRLRDDLWNRVVRLPLTFYDKNNSGEIMSRITNDTNVMKNFFIDHLVPFVTGLISIIGSFIILFVLNWSMALLFLIIFPLAFFVIKPLGKRMYSVSRDLQQETASFQGDLSRVLGDVRLVKFSVAEKQEAAEGTKRATKLYHYGLSTGKILAIVAPLMTAIILLVLVMIIGYGGYQVATGSLSAGALVAVVFYIFQIINPLSMMAQFFTQAQKAMGATERVYLLLQEEHEGSRDPVKEPVRKKQHTFRGIRFSNVGFSYDPERSILKNISFTAEKNHVTAIVGPSGTGKTTMFSLVERFYAVEEGDILFNNDSIYSYTLEEWRRKIAYVSQESPIMSGSIRKNVTYGLKEAKSDQTIYEALGKANLMSDIMGLPKGLDTEVGERGVRLSGGQRQRMAIARAILRDADILLLDEATAHLDGQSEALVQDALNELMRERTTLIIAHRIATVQNANNIVVVENGEVTDQGIHEDLYKRNTLYHQLVNRQMLSNNYGA</sequence>
<feature type="transmembrane region" description="Helical" evidence="8">
    <location>
        <begin position="136"/>
        <end position="156"/>
    </location>
</feature>
<dbReference type="Pfam" id="PF00005">
    <property type="entry name" value="ABC_tran"/>
    <property type="match status" value="1"/>
</dbReference>
<dbReference type="AlphaFoldDB" id="A0A4Y7WMF4"/>
<dbReference type="InterPro" id="IPR003593">
    <property type="entry name" value="AAA+_ATPase"/>
</dbReference>
<dbReference type="GO" id="GO:0005886">
    <property type="term" value="C:plasma membrane"/>
    <property type="evidence" value="ECO:0007669"/>
    <property type="project" value="UniProtKB-SubCell"/>
</dbReference>
<dbReference type="InterPro" id="IPR017871">
    <property type="entry name" value="ABC_transporter-like_CS"/>
</dbReference>
<dbReference type="EMBL" id="SNUX01000002">
    <property type="protein sequence ID" value="TES49474.1"/>
    <property type="molecule type" value="Genomic_DNA"/>
</dbReference>
<evidence type="ECO:0000256" key="2">
    <source>
        <dbReference type="ARBA" id="ARBA00005417"/>
    </source>
</evidence>
<feature type="domain" description="ABC transmembrane type-1" evidence="10">
    <location>
        <begin position="25"/>
        <end position="303"/>
    </location>
</feature>
<dbReference type="GO" id="GO:0005524">
    <property type="term" value="F:ATP binding"/>
    <property type="evidence" value="ECO:0007669"/>
    <property type="project" value="UniProtKB-KW"/>
</dbReference>
<dbReference type="SUPFAM" id="SSF52540">
    <property type="entry name" value="P-loop containing nucleoside triphosphate hydrolases"/>
    <property type="match status" value="1"/>
</dbReference>
<comment type="similarity">
    <text evidence="2">Belongs to the ABC transporter superfamily.</text>
</comment>
<dbReference type="GO" id="GO:0016887">
    <property type="term" value="F:ATP hydrolysis activity"/>
    <property type="evidence" value="ECO:0007669"/>
    <property type="project" value="InterPro"/>
</dbReference>
<keyword evidence="4" id="KW-0547">Nucleotide-binding</keyword>
<dbReference type="SUPFAM" id="SSF90123">
    <property type="entry name" value="ABC transporter transmembrane region"/>
    <property type="match status" value="1"/>
</dbReference>
<dbReference type="InterPro" id="IPR027417">
    <property type="entry name" value="P-loop_NTPase"/>
</dbReference>
<evidence type="ECO:0000313" key="11">
    <source>
        <dbReference type="EMBL" id="TES49474.1"/>
    </source>
</evidence>
<dbReference type="Proteomes" id="UP000298210">
    <property type="component" value="Unassembled WGS sequence"/>
</dbReference>
<dbReference type="PROSITE" id="PS00211">
    <property type="entry name" value="ABC_TRANSPORTER_1"/>
    <property type="match status" value="1"/>
</dbReference>
<dbReference type="InterPro" id="IPR039421">
    <property type="entry name" value="Type_1_exporter"/>
</dbReference>
<dbReference type="PANTHER" id="PTHR43394">
    <property type="entry name" value="ATP-DEPENDENT PERMEASE MDL1, MITOCHONDRIAL"/>
    <property type="match status" value="1"/>
</dbReference>
<evidence type="ECO:0000256" key="8">
    <source>
        <dbReference type="SAM" id="Phobius"/>
    </source>
</evidence>
<evidence type="ECO:0000259" key="9">
    <source>
        <dbReference type="PROSITE" id="PS50893"/>
    </source>
</evidence>
<name>A0A4Y7WMF4_9BACI</name>